<proteinExistence type="predicted"/>
<dbReference type="AlphaFoldDB" id="A0A2P2KCU1"/>
<reference evidence="1" key="1">
    <citation type="submission" date="2018-02" db="EMBL/GenBank/DDBJ databases">
        <title>Rhizophora mucronata_Transcriptome.</title>
        <authorList>
            <person name="Meera S.P."/>
            <person name="Sreeshan A."/>
            <person name="Augustine A."/>
        </authorList>
    </citation>
    <scope>NUCLEOTIDE SEQUENCE</scope>
    <source>
        <tissue evidence="1">Leaf</tissue>
    </source>
</reference>
<sequence length="49" mass="5547">MIFLAAISSSNLVASFHWPKLQAPWIKELYVTTLGKIPLSNISEKRFKA</sequence>
<protein>
    <submittedName>
        <fullName evidence="1">Uncharacterized protein</fullName>
    </submittedName>
</protein>
<evidence type="ECO:0000313" key="1">
    <source>
        <dbReference type="EMBL" id="MBX03555.1"/>
    </source>
</evidence>
<organism evidence="1">
    <name type="scientific">Rhizophora mucronata</name>
    <name type="common">Asiatic mangrove</name>
    <dbReference type="NCBI Taxonomy" id="61149"/>
    <lineage>
        <taxon>Eukaryota</taxon>
        <taxon>Viridiplantae</taxon>
        <taxon>Streptophyta</taxon>
        <taxon>Embryophyta</taxon>
        <taxon>Tracheophyta</taxon>
        <taxon>Spermatophyta</taxon>
        <taxon>Magnoliopsida</taxon>
        <taxon>eudicotyledons</taxon>
        <taxon>Gunneridae</taxon>
        <taxon>Pentapetalae</taxon>
        <taxon>rosids</taxon>
        <taxon>fabids</taxon>
        <taxon>Malpighiales</taxon>
        <taxon>Rhizophoraceae</taxon>
        <taxon>Rhizophora</taxon>
    </lineage>
</organism>
<accession>A0A2P2KCU1</accession>
<dbReference type="EMBL" id="GGEC01023071">
    <property type="protein sequence ID" value="MBX03555.1"/>
    <property type="molecule type" value="Transcribed_RNA"/>
</dbReference>
<name>A0A2P2KCU1_RHIMU</name>